<dbReference type="PANTHER" id="PTHR40980:SF3">
    <property type="entry name" value="TONB-DEPENDENT RECEPTOR-LIKE BETA-BARREL DOMAIN-CONTAINING PROTEIN"/>
    <property type="match status" value="1"/>
</dbReference>
<dbReference type="InterPro" id="IPR012910">
    <property type="entry name" value="Plug_dom"/>
</dbReference>
<keyword evidence="9" id="KW-1185">Reference proteome</keyword>
<evidence type="ECO:0000313" key="8">
    <source>
        <dbReference type="EMBL" id="MFC4293203.1"/>
    </source>
</evidence>
<accession>A0ABV8RIF9</accession>
<gene>
    <name evidence="8" type="ORF">ACFOWX_12330</name>
</gene>
<dbReference type="Proteomes" id="UP001595887">
    <property type="component" value="Unassembled WGS sequence"/>
</dbReference>
<name>A0ABV8RIF9_9SPHN</name>
<feature type="signal peptide" evidence="5">
    <location>
        <begin position="1"/>
        <end position="36"/>
    </location>
</feature>
<keyword evidence="8" id="KW-0675">Receptor</keyword>
<proteinExistence type="inferred from homology"/>
<dbReference type="InterPro" id="IPR000531">
    <property type="entry name" value="Beta-barrel_TonB"/>
</dbReference>
<keyword evidence="5" id="KW-0732">Signal</keyword>
<feature type="chain" id="PRO_5046359579" evidence="5">
    <location>
        <begin position="37"/>
        <end position="1022"/>
    </location>
</feature>
<evidence type="ECO:0000259" key="7">
    <source>
        <dbReference type="Pfam" id="PF07715"/>
    </source>
</evidence>
<organism evidence="8 9">
    <name type="scientific">Sphingorhabdus arenilitoris</name>
    <dbReference type="NCBI Taxonomy" id="1490041"/>
    <lineage>
        <taxon>Bacteria</taxon>
        <taxon>Pseudomonadati</taxon>
        <taxon>Pseudomonadota</taxon>
        <taxon>Alphaproteobacteria</taxon>
        <taxon>Sphingomonadales</taxon>
        <taxon>Sphingomonadaceae</taxon>
        <taxon>Sphingorhabdus</taxon>
    </lineage>
</organism>
<evidence type="ECO:0000256" key="2">
    <source>
        <dbReference type="ARBA" id="ARBA00023136"/>
    </source>
</evidence>
<dbReference type="Gene3D" id="2.170.130.10">
    <property type="entry name" value="TonB-dependent receptor, plug domain"/>
    <property type="match status" value="1"/>
</dbReference>
<comment type="subcellular location">
    <subcellularLocation>
        <location evidence="1 4">Cell outer membrane</location>
    </subcellularLocation>
</comment>
<feature type="domain" description="TonB-dependent receptor-like beta-barrel" evidence="6">
    <location>
        <begin position="455"/>
        <end position="988"/>
    </location>
</feature>
<evidence type="ECO:0000256" key="5">
    <source>
        <dbReference type="SAM" id="SignalP"/>
    </source>
</evidence>
<dbReference type="SUPFAM" id="SSF56935">
    <property type="entry name" value="Porins"/>
    <property type="match status" value="1"/>
</dbReference>
<reference evidence="9" key="1">
    <citation type="journal article" date="2019" name="Int. J. Syst. Evol. Microbiol.">
        <title>The Global Catalogue of Microorganisms (GCM) 10K type strain sequencing project: providing services to taxonomists for standard genome sequencing and annotation.</title>
        <authorList>
            <consortium name="The Broad Institute Genomics Platform"/>
            <consortium name="The Broad Institute Genome Sequencing Center for Infectious Disease"/>
            <person name="Wu L."/>
            <person name="Ma J."/>
        </authorList>
    </citation>
    <scope>NUCLEOTIDE SEQUENCE [LARGE SCALE GENOMIC DNA]</scope>
    <source>
        <strain evidence="9">CECT 8531</strain>
    </source>
</reference>
<dbReference type="NCBIfam" id="TIGR01782">
    <property type="entry name" value="TonB-Xanth-Caul"/>
    <property type="match status" value="1"/>
</dbReference>
<dbReference type="RefSeq" id="WP_381424536.1">
    <property type="nucleotide sequence ID" value="NZ_JBHSDH010000013.1"/>
</dbReference>
<keyword evidence="4" id="KW-0798">TonB box</keyword>
<dbReference type="Pfam" id="PF00593">
    <property type="entry name" value="TonB_dep_Rec_b-barrel"/>
    <property type="match status" value="1"/>
</dbReference>
<evidence type="ECO:0000313" key="9">
    <source>
        <dbReference type="Proteomes" id="UP001595887"/>
    </source>
</evidence>
<dbReference type="Pfam" id="PF07715">
    <property type="entry name" value="Plug"/>
    <property type="match status" value="1"/>
</dbReference>
<keyword evidence="2 4" id="KW-0472">Membrane</keyword>
<dbReference type="PANTHER" id="PTHR40980">
    <property type="entry name" value="PLUG DOMAIN-CONTAINING PROTEIN"/>
    <property type="match status" value="1"/>
</dbReference>
<sequence length="1022" mass="109746">MTKHAITTSGRDSRRMLAALLAGTALTMGAATPSFAQNVDDTAAEESNDNVIVVSGIRASLESALGEKRASNNIVEVIQAEDIGKLPDQNLAEVLENVTGIQITRQAGVGNAVQIRGTDANRTEINGVSTVGSGAGRSGISFEDLPAALISAVEVTKVPEAKTIEGSVGGTINLKTIRPLSLNEPLIAARVQYENSDLAKTTLPRISGTIGNRFETGIGEIGIVLSGSYARQDVAQFAPRVDRDAINLANSGPSSENFNFLQIQFFQQETNNFEYETYNGTAALEWKPADNLRLYFDATLNDQQRSQESNRVQLSGVSSPLVVNTTNNTAFETVNLGSLNGPNGPINLGSIQSTVAGTLGIGGVSGATVDPNLRTSSDTGSRVTKSRVFDAGFEWEGEKLTVRAEAALSTSKTTNPNFSTTLDFINPLGPQPVFGRGSLDNGVPLAFDLRNGLTFGIDQNSPFAPSAEQLLNPANYQINQVSQGASRSDNKEKAVRFDFTYDTTDLNPFVTSVDFGYRWNETSAINNDITNNISLTANGSNNAAALLANRFNRPEGDLFADILIAAPTNFNSVDGRELFFRDFLIIDGALSFNDPAAVLSALNDAITASNTANPTLPAVPLLAGPTESAVGFFSIKEKTNAAYIQANMEGEIFGMPARGNIGLRWLSTTLASTGNNVANGVATGTTTRRSKYNFLLPRFSAVLEPASDVLLRAGIARDIRRPNFDDLSTSRNFSTSAEAFVEGGNPNLIPEVVWSFDLSGEYYFTRSSLISVGFFHKNRTNLFGTLVDAPTPIGFVGVNPQFSIDPNCPGGGIFNPLANRNINNVANPGNGICAPLSSKFNVPGSTTQTGIEIAFQHDLSAYEDALGFASGFGFIGNFTYQKEGGSAESFFTGLRTRELDVRLGFDAGELQSKITLPNLSKYAYNATVFYDKYGLNARLRYTWRSDYVTNEQQRWNLPVIAGARGQLNASINYDITDNINVGIEGINLLREDQQLFCVNNNAVLCFQGFTDRRITGGISVKF</sequence>
<dbReference type="InterPro" id="IPR037066">
    <property type="entry name" value="Plug_dom_sf"/>
</dbReference>
<comment type="caution">
    <text evidence="8">The sequence shown here is derived from an EMBL/GenBank/DDBJ whole genome shotgun (WGS) entry which is preliminary data.</text>
</comment>
<evidence type="ECO:0000256" key="4">
    <source>
        <dbReference type="RuleBase" id="RU003357"/>
    </source>
</evidence>
<evidence type="ECO:0000259" key="6">
    <source>
        <dbReference type="Pfam" id="PF00593"/>
    </source>
</evidence>
<dbReference type="Gene3D" id="2.40.170.20">
    <property type="entry name" value="TonB-dependent receptor, beta-barrel domain"/>
    <property type="match status" value="1"/>
</dbReference>
<protein>
    <submittedName>
        <fullName evidence="8">TonB-dependent receptor</fullName>
    </submittedName>
</protein>
<evidence type="ECO:0000256" key="1">
    <source>
        <dbReference type="ARBA" id="ARBA00004442"/>
    </source>
</evidence>
<dbReference type="InterPro" id="IPR036942">
    <property type="entry name" value="Beta-barrel_TonB_sf"/>
</dbReference>
<comment type="similarity">
    <text evidence="4">Belongs to the TonB-dependent receptor family.</text>
</comment>
<dbReference type="EMBL" id="JBHSDH010000013">
    <property type="protein sequence ID" value="MFC4293203.1"/>
    <property type="molecule type" value="Genomic_DNA"/>
</dbReference>
<feature type="domain" description="TonB-dependent receptor plug" evidence="7">
    <location>
        <begin position="68"/>
        <end position="170"/>
    </location>
</feature>
<dbReference type="InterPro" id="IPR010104">
    <property type="entry name" value="TonB_rcpt_bac"/>
</dbReference>
<evidence type="ECO:0000256" key="3">
    <source>
        <dbReference type="ARBA" id="ARBA00023237"/>
    </source>
</evidence>
<keyword evidence="3" id="KW-0998">Cell outer membrane</keyword>